<evidence type="ECO:0008006" key="4">
    <source>
        <dbReference type="Google" id="ProtNLM"/>
    </source>
</evidence>
<keyword evidence="1" id="KW-0812">Transmembrane</keyword>
<keyword evidence="1" id="KW-1133">Transmembrane helix</keyword>
<dbReference type="EMBL" id="LCFQ01000001">
    <property type="protein sequence ID" value="KKS99004.1"/>
    <property type="molecule type" value="Genomic_DNA"/>
</dbReference>
<evidence type="ECO:0000313" key="3">
    <source>
        <dbReference type="Proteomes" id="UP000034090"/>
    </source>
</evidence>
<accession>A0A0G1DMW8</accession>
<name>A0A0G1DMW8_9BACT</name>
<dbReference type="Pfam" id="PF13196">
    <property type="entry name" value="DUF4012"/>
    <property type="match status" value="1"/>
</dbReference>
<dbReference type="AlphaFoldDB" id="A0A0G1DMW8"/>
<feature type="transmembrane region" description="Helical" evidence="1">
    <location>
        <begin position="240"/>
        <end position="273"/>
    </location>
</feature>
<dbReference type="InterPro" id="IPR025101">
    <property type="entry name" value="DUF4012"/>
</dbReference>
<protein>
    <recommendedName>
        <fullName evidence="4">DUF4012 domain-containing protein</fullName>
    </recommendedName>
</protein>
<organism evidence="2 3">
    <name type="scientific">Candidatus Woesebacteria bacterium GW2011_GWB1_43_14</name>
    <dbReference type="NCBI Taxonomy" id="1618578"/>
    <lineage>
        <taxon>Bacteria</taxon>
        <taxon>Candidatus Woeseibacteriota</taxon>
    </lineage>
</organism>
<dbReference type="Proteomes" id="UP000034090">
    <property type="component" value="Unassembled WGS sequence"/>
</dbReference>
<dbReference type="STRING" id="1618578.UV74_C0001G0114"/>
<proteinExistence type="predicted"/>
<evidence type="ECO:0000256" key="1">
    <source>
        <dbReference type="SAM" id="Phobius"/>
    </source>
</evidence>
<evidence type="ECO:0000313" key="2">
    <source>
        <dbReference type="EMBL" id="KKS99004.1"/>
    </source>
</evidence>
<sequence>MVHIVDDNFKRWGELSEGLDHRKFRIHRGTYSLPNNSYYVIVNLKFSTLFTTVLNFAKDKNAKVLLLAPHLALKTEMNEALKMINEFDKNGVLVRTLYLGALIGEGVSETESVVMEMLKDAKQNNNIEIPENNQTLFLLNTHDAADSILRFLFTYQNSSKAILGIKLRIYDITKKVIFAYPYISTTKTKKLERLQIIRPDTVIEPRGDPFKFIEEYLSSREIVQKLHFPEPKKGKLQYGLYLKLVTAIFLFFIIPFISLFISGSLAVGSVYLIRHKKDEHVGILTKPSRFFARATKASIEPFDNLPLVGGVYTEAYSVANTIERGTYLADKVSVVKDHFSKIISGIRGDEVNVDVLLTEAYLEIDSAYIEISFLENEIKENELFLSGFYKDIIQISKARESLFYVREILSSAPTLLGFNRQTTYMVLFQNNMELRPTGGFIGSFALVTFNKGKLIDSSVFDVYSADGQLKGYITPPDPIKVHLGEPSWYLRDSNWDPDFPTSAKRAEWFLEKSLDRQVDGVMGIDLEVVGDLLSIVGPLNIPDFEDTIDSKNLYDKIQFEVENDFFPGSKKKANYLTALSNTLISSLSQINSSQYYDIANILLNDLQSRDIQIFLHETSSQAVIKDLGWDGSINHLECVGNCATSWLGVVEANVGVNKANYYVNRASNLKVEIENDKIINTLSLAITNSATTNSYDPKSRYKAYVRVMAPNLANFSKVEIVNGKNRETLNPDLVKMEDRIEVGVLVVVNPGESSLIKFKWSFPGKLDFNKKGKVEVYWRKQAGVSAHPVSVEIIRPFVSLTSPNSIIYNTDLARDALVELNW</sequence>
<comment type="caution">
    <text evidence="2">The sequence shown here is derived from an EMBL/GenBank/DDBJ whole genome shotgun (WGS) entry which is preliminary data.</text>
</comment>
<keyword evidence="1" id="KW-0472">Membrane</keyword>
<gene>
    <name evidence="2" type="ORF">UV74_C0001G0114</name>
</gene>
<reference evidence="2 3" key="1">
    <citation type="journal article" date="2015" name="Nature">
        <title>rRNA introns, odd ribosomes, and small enigmatic genomes across a large radiation of phyla.</title>
        <authorList>
            <person name="Brown C.T."/>
            <person name="Hug L.A."/>
            <person name="Thomas B.C."/>
            <person name="Sharon I."/>
            <person name="Castelle C.J."/>
            <person name="Singh A."/>
            <person name="Wilkins M.J."/>
            <person name="Williams K.H."/>
            <person name="Banfield J.F."/>
        </authorList>
    </citation>
    <scope>NUCLEOTIDE SEQUENCE [LARGE SCALE GENOMIC DNA]</scope>
</reference>